<dbReference type="InterPro" id="IPR058923">
    <property type="entry name" value="RCC1-like_dom"/>
</dbReference>
<name>A0AAW1NRH6_9CHLO</name>
<dbReference type="InterPro" id="IPR009091">
    <property type="entry name" value="RCC1/BLIP-II"/>
</dbReference>
<dbReference type="Gene3D" id="2.130.10.30">
    <property type="entry name" value="Regulator of chromosome condensation 1/beta-lactamase-inhibitor protein II"/>
    <property type="match status" value="2"/>
</dbReference>
<dbReference type="InterPro" id="IPR051210">
    <property type="entry name" value="Ub_ligase/GEF_domain"/>
</dbReference>
<keyword evidence="1" id="KW-0677">Repeat</keyword>
<sequence>MSRRLLACWGSGDYGRLGFHGTSDVPKLVASSLLESLQSVTCGASHTCAVTDDGSVITWGLNNSGQLGHSAAAAHSQDLGEVLIPEAVTQASAGFYHTLCVAESGNVWSMGSNARGQLGLGKDLPGTVSPRLIKALLGVKVAQVAAGSNHSLAVSESGEVFTWGQGSEGQLGHGQAAFPRNRDEFLPRSVASISGNRALKVSSVCAGHSHSGCVGASGEVHLWGSSSYGQLGCQTPEHICSHPQEVRAHSVSQVACGGYHTLALQHGGQVIAWGLHHNGVLGLGRDHPSSTTYTPTPIKKLQASQIACGWRHSLALTAGGGIVAWGWGGSVGSDSVLSGSHTSCGGQLGLGNEFDFWDPTPVPVLHGQGAGEQYQAGVGWKALQVACGFNHSAAVVDIL</sequence>
<reference evidence="4 5" key="1">
    <citation type="journal article" date="2024" name="Nat. Commun.">
        <title>Phylogenomics reveals the evolutionary origins of lichenization in chlorophyte algae.</title>
        <authorList>
            <person name="Puginier C."/>
            <person name="Libourel C."/>
            <person name="Otte J."/>
            <person name="Skaloud P."/>
            <person name="Haon M."/>
            <person name="Grisel S."/>
            <person name="Petersen M."/>
            <person name="Berrin J.G."/>
            <person name="Delaux P.M."/>
            <person name="Dal Grande F."/>
            <person name="Keller J."/>
        </authorList>
    </citation>
    <scope>NUCLEOTIDE SEQUENCE [LARGE SCALE GENOMIC DNA]</scope>
    <source>
        <strain evidence="4 5">SAG 2036</strain>
    </source>
</reference>
<organism evidence="4 5">
    <name type="scientific">Symbiochloris irregularis</name>
    <dbReference type="NCBI Taxonomy" id="706552"/>
    <lineage>
        <taxon>Eukaryota</taxon>
        <taxon>Viridiplantae</taxon>
        <taxon>Chlorophyta</taxon>
        <taxon>core chlorophytes</taxon>
        <taxon>Trebouxiophyceae</taxon>
        <taxon>Trebouxiales</taxon>
        <taxon>Trebouxiaceae</taxon>
        <taxon>Symbiochloris</taxon>
    </lineage>
</organism>
<evidence type="ECO:0000313" key="5">
    <source>
        <dbReference type="Proteomes" id="UP001465755"/>
    </source>
</evidence>
<feature type="repeat" description="RCC1" evidence="2">
    <location>
        <begin position="4"/>
        <end position="53"/>
    </location>
</feature>
<dbReference type="PROSITE" id="PS50012">
    <property type="entry name" value="RCC1_3"/>
    <property type="match status" value="7"/>
</dbReference>
<feature type="repeat" description="RCC1" evidence="2">
    <location>
        <begin position="218"/>
        <end position="267"/>
    </location>
</feature>
<proteinExistence type="predicted"/>
<dbReference type="EMBL" id="JALJOQ010000170">
    <property type="protein sequence ID" value="KAK9791863.1"/>
    <property type="molecule type" value="Genomic_DNA"/>
</dbReference>
<evidence type="ECO:0000256" key="2">
    <source>
        <dbReference type="PROSITE-ProRule" id="PRU00235"/>
    </source>
</evidence>
<dbReference type="Proteomes" id="UP001465755">
    <property type="component" value="Unassembled WGS sequence"/>
</dbReference>
<dbReference type="SUPFAM" id="SSF50985">
    <property type="entry name" value="RCC1/BLIP-II"/>
    <property type="match status" value="1"/>
</dbReference>
<dbReference type="Pfam" id="PF25390">
    <property type="entry name" value="WD40_RLD"/>
    <property type="match status" value="1"/>
</dbReference>
<feature type="repeat" description="RCC1" evidence="2">
    <location>
        <begin position="105"/>
        <end position="157"/>
    </location>
</feature>
<feature type="repeat" description="RCC1" evidence="2">
    <location>
        <begin position="333"/>
        <end position="398"/>
    </location>
</feature>
<dbReference type="AlphaFoldDB" id="A0AAW1NRH6"/>
<dbReference type="PANTHER" id="PTHR22870">
    <property type="entry name" value="REGULATOR OF CHROMOSOME CONDENSATION"/>
    <property type="match status" value="1"/>
</dbReference>
<dbReference type="PRINTS" id="PR00633">
    <property type="entry name" value="RCCNDNSATION"/>
</dbReference>
<comment type="caution">
    <text evidence="4">The sequence shown here is derived from an EMBL/GenBank/DDBJ whole genome shotgun (WGS) entry which is preliminary data.</text>
</comment>
<evidence type="ECO:0000256" key="1">
    <source>
        <dbReference type="ARBA" id="ARBA00022737"/>
    </source>
</evidence>
<evidence type="ECO:0000313" key="4">
    <source>
        <dbReference type="EMBL" id="KAK9791863.1"/>
    </source>
</evidence>
<feature type="domain" description="RCC1-like" evidence="3">
    <location>
        <begin position="6"/>
        <end position="394"/>
    </location>
</feature>
<feature type="repeat" description="RCC1" evidence="2">
    <location>
        <begin position="268"/>
        <end position="319"/>
    </location>
</feature>
<evidence type="ECO:0000259" key="3">
    <source>
        <dbReference type="Pfam" id="PF25390"/>
    </source>
</evidence>
<keyword evidence="5" id="KW-1185">Reference proteome</keyword>
<feature type="repeat" description="RCC1" evidence="2">
    <location>
        <begin position="158"/>
        <end position="217"/>
    </location>
</feature>
<dbReference type="PANTHER" id="PTHR22870:SF466">
    <property type="entry name" value="ANKYRIN REPEAT-CONTAINING PROTEIN"/>
    <property type="match status" value="1"/>
</dbReference>
<gene>
    <name evidence="4" type="ORF">WJX73_008713</name>
</gene>
<feature type="repeat" description="RCC1" evidence="2">
    <location>
        <begin position="54"/>
        <end position="104"/>
    </location>
</feature>
<protein>
    <recommendedName>
        <fullName evidence="3">RCC1-like domain-containing protein</fullName>
    </recommendedName>
</protein>
<accession>A0AAW1NRH6</accession>
<dbReference type="InterPro" id="IPR000408">
    <property type="entry name" value="Reg_chr_condens"/>
</dbReference>
<dbReference type="PROSITE" id="PS00626">
    <property type="entry name" value="RCC1_2"/>
    <property type="match status" value="4"/>
</dbReference>